<dbReference type="KEGG" id="mee:DA075_10050"/>
<feature type="domain" description="HTH cro/C1-type" evidence="1">
    <location>
        <begin position="42"/>
        <end position="96"/>
    </location>
</feature>
<protein>
    <submittedName>
        <fullName evidence="2">XRE family transcriptional regulator</fullName>
    </submittedName>
</protein>
<organism evidence="2 3">
    <name type="scientific">Methylobacterium currus</name>
    <dbReference type="NCBI Taxonomy" id="2051553"/>
    <lineage>
        <taxon>Bacteria</taxon>
        <taxon>Pseudomonadati</taxon>
        <taxon>Pseudomonadota</taxon>
        <taxon>Alphaproteobacteria</taxon>
        <taxon>Hyphomicrobiales</taxon>
        <taxon>Methylobacteriaceae</taxon>
        <taxon>Methylobacterium</taxon>
    </lineage>
</organism>
<sequence>MQRVDCKRREMWMDRGSATPAKWGMADTTQNPTSKEAIGARLKLVREALELSQAEICRRAGIATNTWNNYEKGKNRISLDEALKVANATGIPLDYIYRGIDAFLPVHVGDGIRRLRSTQETKRETA</sequence>
<dbReference type="Gene3D" id="1.10.260.40">
    <property type="entry name" value="lambda repressor-like DNA-binding domains"/>
    <property type="match status" value="1"/>
</dbReference>
<dbReference type="Proteomes" id="UP000244755">
    <property type="component" value="Chromosome 1"/>
</dbReference>
<dbReference type="SMART" id="SM00530">
    <property type="entry name" value="HTH_XRE"/>
    <property type="match status" value="1"/>
</dbReference>
<dbReference type="GO" id="GO:0003677">
    <property type="term" value="F:DNA binding"/>
    <property type="evidence" value="ECO:0007669"/>
    <property type="project" value="InterPro"/>
</dbReference>
<dbReference type="Pfam" id="PF01381">
    <property type="entry name" value="HTH_3"/>
    <property type="match status" value="1"/>
</dbReference>
<dbReference type="CDD" id="cd00093">
    <property type="entry name" value="HTH_XRE"/>
    <property type="match status" value="1"/>
</dbReference>
<reference evidence="2 3" key="1">
    <citation type="submission" date="2018-04" db="EMBL/GenBank/DDBJ databases">
        <title>Methylobacterium sp. PR1016A genome.</title>
        <authorList>
            <person name="Park W."/>
        </authorList>
    </citation>
    <scope>NUCLEOTIDE SEQUENCE [LARGE SCALE GENOMIC DNA]</scope>
    <source>
        <strain evidence="2 3">PR1016A</strain>
    </source>
</reference>
<keyword evidence="3" id="KW-1185">Reference proteome</keyword>
<dbReference type="OrthoDB" id="8235893at2"/>
<gene>
    <name evidence="2" type="ORF">DA075_10050</name>
</gene>
<evidence type="ECO:0000313" key="3">
    <source>
        <dbReference type="Proteomes" id="UP000244755"/>
    </source>
</evidence>
<dbReference type="InterPro" id="IPR001387">
    <property type="entry name" value="Cro/C1-type_HTH"/>
</dbReference>
<dbReference type="InterPro" id="IPR010982">
    <property type="entry name" value="Lambda_DNA-bd_dom_sf"/>
</dbReference>
<dbReference type="SUPFAM" id="SSF47413">
    <property type="entry name" value="lambda repressor-like DNA-binding domains"/>
    <property type="match status" value="1"/>
</dbReference>
<accession>A0A2R4WI41</accession>
<evidence type="ECO:0000259" key="1">
    <source>
        <dbReference type="PROSITE" id="PS50943"/>
    </source>
</evidence>
<dbReference type="AlphaFoldDB" id="A0A2R4WI41"/>
<dbReference type="EMBL" id="CP028843">
    <property type="protein sequence ID" value="AWB21214.1"/>
    <property type="molecule type" value="Genomic_DNA"/>
</dbReference>
<dbReference type="PROSITE" id="PS50943">
    <property type="entry name" value="HTH_CROC1"/>
    <property type="match status" value="1"/>
</dbReference>
<evidence type="ECO:0000313" key="2">
    <source>
        <dbReference type="EMBL" id="AWB21214.1"/>
    </source>
</evidence>
<dbReference type="RefSeq" id="WP_099953090.1">
    <property type="nucleotide sequence ID" value="NZ_CP028843.1"/>
</dbReference>
<name>A0A2R4WI41_9HYPH</name>
<proteinExistence type="predicted"/>